<dbReference type="EMBL" id="LNYV01000011">
    <property type="protein sequence ID" value="KTD58908.1"/>
    <property type="molecule type" value="Genomic_DNA"/>
</dbReference>
<keyword evidence="1" id="KW-0175">Coiled coil</keyword>
<evidence type="ECO:0000256" key="1">
    <source>
        <dbReference type="SAM" id="Coils"/>
    </source>
</evidence>
<comment type="caution">
    <text evidence="2">The sequence shown here is derived from an EMBL/GenBank/DDBJ whole genome shotgun (WGS) entry which is preliminary data.</text>
</comment>
<proteinExistence type="predicted"/>
<sequence length="418" mass="47070">MPIEIYTWKSGSKGVGFSKPVKSILLGGNVGHAAIELTFPADAKGNELAKKYQDVPGLSISKRTEIVPEKKADGNYAPKEQVSYFVYFSWWPGHTNGHHINSHRDDLEAEWRHEPSQKIKPHAHDHIFGDEVPEKNKTNVKGAFIREKTITKIKEISHTVLQKNIGDDPAYKELKADETALKNELEQLKNKLKIYKDEVFNARRENREPNKDLDLNEAENVRYHEIHKDIARIDAQIKLCQIDFEERHLSVGERPSSVIRISTSNDHNAPVFALDAENVLDKMASLAQSNSAYSFYKFNCSTTATEVLKAGISNELKSTMKADGFNVENASKATISTPTSFSNFGRQLQTELIHLNTKNSTLELDTTAAEATAIARISEISTLTTPSFKERFQNAVKERDKTIDIDESHNSNLNFSMD</sequence>
<feature type="coiled-coil region" evidence="1">
    <location>
        <begin position="171"/>
        <end position="205"/>
    </location>
</feature>
<dbReference type="eggNOG" id="ENOG5030T9X">
    <property type="taxonomic scope" value="Bacteria"/>
</dbReference>
<protein>
    <submittedName>
        <fullName evidence="2">Coiled-coil protein</fullName>
    </submittedName>
</protein>
<dbReference type="RefSeq" id="WP_027271763.1">
    <property type="nucleotide sequence ID" value="NZ_CAAAJE010000023.1"/>
</dbReference>
<dbReference type="Proteomes" id="UP000054621">
    <property type="component" value="Unassembled WGS sequence"/>
</dbReference>
<evidence type="ECO:0000313" key="3">
    <source>
        <dbReference type="Proteomes" id="UP000054621"/>
    </source>
</evidence>
<dbReference type="OrthoDB" id="5654228at2"/>
<name>A0A0W0YPS8_9GAMM</name>
<dbReference type="PATRIC" id="fig|28087.4.peg.756"/>
<evidence type="ECO:0000313" key="2">
    <source>
        <dbReference type="EMBL" id="KTD58908.1"/>
    </source>
</evidence>
<reference evidence="2 3" key="1">
    <citation type="submission" date="2015-11" db="EMBL/GenBank/DDBJ databases">
        <title>Genomic analysis of 38 Legionella species identifies large and diverse effector repertoires.</title>
        <authorList>
            <person name="Burstein D."/>
            <person name="Amaro F."/>
            <person name="Zusman T."/>
            <person name="Lifshitz Z."/>
            <person name="Cohen O."/>
            <person name="Gilbert J.A."/>
            <person name="Pupko T."/>
            <person name="Shuman H.A."/>
            <person name="Segal G."/>
        </authorList>
    </citation>
    <scope>NUCLEOTIDE SEQUENCE [LARGE SCALE GENOMIC DNA]</scope>
    <source>
        <strain evidence="2 3">Mt.St.Helens-4</strain>
    </source>
</reference>
<accession>A0A0W0YPS8</accession>
<gene>
    <name evidence="2" type="ORF">Lsai_0708</name>
</gene>
<dbReference type="AlphaFoldDB" id="A0A0W0YPS8"/>
<organism evidence="2 3">
    <name type="scientific">Legionella sainthelensi</name>
    <dbReference type="NCBI Taxonomy" id="28087"/>
    <lineage>
        <taxon>Bacteria</taxon>
        <taxon>Pseudomonadati</taxon>
        <taxon>Pseudomonadota</taxon>
        <taxon>Gammaproteobacteria</taxon>
        <taxon>Legionellales</taxon>
        <taxon>Legionellaceae</taxon>
        <taxon>Legionella</taxon>
    </lineage>
</organism>